<gene>
    <name evidence="2" type="ORF">DIATSA_LOCUS5265</name>
</gene>
<name>A0A9N9R124_9NEOP</name>
<reference evidence="2" key="1">
    <citation type="submission" date="2021-12" db="EMBL/GenBank/DDBJ databases">
        <authorList>
            <person name="King R."/>
        </authorList>
    </citation>
    <scope>NUCLEOTIDE SEQUENCE</scope>
</reference>
<dbReference type="EMBL" id="OU893348">
    <property type="protein sequence ID" value="CAG9787380.1"/>
    <property type="molecule type" value="Genomic_DNA"/>
</dbReference>
<sequence>MFITHFSIDYLNREAIYCLSIIAGKYIPTPRKKKLSRVEILEKKRKAESLRYERLKNDPQKREEMREKERLKYIIKKEKGIRKLVKDMNPREHKSVKKAWREYSARNRAKKKSMYNKT</sequence>
<proteinExistence type="predicted"/>
<dbReference type="AlphaFoldDB" id="A0A9N9R124"/>
<feature type="region of interest" description="Disordered" evidence="1">
    <location>
        <begin position="92"/>
        <end position="118"/>
    </location>
</feature>
<dbReference type="Proteomes" id="UP001153714">
    <property type="component" value="Chromosome 17"/>
</dbReference>
<accession>A0A9N9R124</accession>
<feature type="compositionally biased region" description="Basic residues" evidence="1">
    <location>
        <begin position="107"/>
        <end position="118"/>
    </location>
</feature>
<protein>
    <submittedName>
        <fullName evidence="2">Uncharacterized protein</fullName>
    </submittedName>
</protein>
<organism evidence="2 3">
    <name type="scientific">Diatraea saccharalis</name>
    <name type="common">sugarcane borer</name>
    <dbReference type="NCBI Taxonomy" id="40085"/>
    <lineage>
        <taxon>Eukaryota</taxon>
        <taxon>Metazoa</taxon>
        <taxon>Ecdysozoa</taxon>
        <taxon>Arthropoda</taxon>
        <taxon>Hexapoda</taxon>
        <taxon>Insecta</taxon>
        <taxon>Pterygota</taxon>
        <taxon>Neoptera</taxon>
        <taxon>Endopterygota</taxon>
        <taxon>Lepidoptera</taxon>
        <taxon>Glossata</taxon>
        <taxon>Ditrysia</taxon>
        <taxon>Pyraloidea</taxon>
        <taxon>Crambidae</taxon>
        <taxon>Crambinae</taxon>
        <taxon>Diatraea</taxon>
    </lineage>
</organism>
<reference evidence="2" key="2">
    <citation type="submission" date="2022-10" db="EMBL/GenBank/DDBJ databases">
        <authorList>
            <consortium name="ENA_rothamsted_submissions"/>
            <consortium name="culmorum"/>
            <person name="King R."/>
        </authorList>
    </citation>
    <scope>NUCLEOTIDE SEQUENCE</scope>
</reference>
<dbReference type="OrthoDB" id="6375801at2759"/>
<evidence type="ECO:0000256" key="1">
    <source>
        <dbReference type="SAM" id="MobiDB-lite"/>
    </source>
</evidence>
<keyword evidence="3" id="KW-1185">Reference proteome</keyword>
<evidence type="ECO:0000313" key="3">
    <source>
        <dbReference type="Proteomes" id="UP001153714"/>
    </source>
</evidence>
<evidence type="ECO:0000313" key="2">
    <source>
        <dbReference type="EMBL" id="CAG9787380.1"/>
    </source>
</evidence>
<feature type="compositionally biased region" description="Basic and acidic residues" evidence="1">
    <location>
        <begin position="92"/>
        <end position="105"/>
    </location>
</feature>